<organism evidence="1 2">
    <name type="scientific">Candidatus Methanogaster sp</name>
    <dbReference type="NCBI Taxonomy" id="3386292"/>
    <lineage>
        <taxon>Archaea</taxon>
        <taxon>Methanobacteriati</taxon>
        <taxon>Methanobacteriota</taxon>
        <taxon>Stenosarchaea group</taxon>
        <taxon>Methanomicrobia</taxon>
        <taxon>Methanosarcinales</taxon>
        <taxon>ANME-2 cluster</taxon>
        <taxon>Candidatus Methanogasteraceae</taxon>
        <taxon>Candidatus Methanogaster</taxon>
    </lineage>
</organism>
<proteinExistence type="predicted"/>
<sequence>MNQSNKSNKSNISDALKDAGLPILTCLQCGTCSGSCPSGRYTGMITRKLVREARVSTDVLHDPDLWMCTTCYTCQERCPREIKITDAILAIRTIAVHEGIMLPEHRRVSQLVLEHGHAVPINDLVKEKRERLGMEALPETVHKYPDALLDVQTLLESCGFDKLAAIAQE</sequence>
<gene>
    <name evidence="1" type="primary">hdrC</name>
    <name evidence="1" type="ORF">C4B59_14785</name>
</gene>
<protein>
    <submittedName>
        <fullName evidence="1">CoB--CoM heterodisulfide reductase subunit C</fullName>
    </submittedName>
</protein>
<comment type="caution">
    <text evidence="1">The sequence shown here is derived from an EMBL/GenBank/DDBJ whole genome shotgun (WGS) entry which is preliminary data.</text>
</comment>
<reference evidence="1" key="1">
    <citation type="submission" date="2018-01" db="EMBL/GenBank/DDBJ databases">
        <authorList>
            <person name="Krukenberg V."/>
        </authorList>
    </citation>
    <scope>NUCLEOTIDE SEQUENCE</scope>
    <source>
        <strain evidence="1">E20ANME2</strain>
    </source>
</reference>
<dbReference type="Proteomes" id="UP000248329">
    <property type="component" value="Unassembled WGS sequence"/>
</dbReference>
<dbReference type="EMBL" id="PQXF01000053">
    <property type="protein sequence ID" value="PXF57683.1"/>
    <property type="molecule type" value="Genomic_DNA"/>
</dbReference>
<accession>A0AC61KZ03</accession>
<evidence type="ECO:0000313" key="1">
    <source>
        <dbReference type="EMBL" id="PXF57683.1"/>
    </source>
</evidence>
<name>A0AC61KZ03_9EURY</name>
<evidence type="ECO:0000313" key="2">
    <source>
        <dbReference type="Proteomes" id="UP000248329"/>
    </source>
</evidence>